<evidence type="ECO:0000313" key="2">
    <source>
        <dbReference type="EMBL" id="KAF1085024.1"/>
    </source>
</evidence>
<proteinExistence type="predicted"/>
<organism evidence="2 3">
    <name type="scientific">Sporotomaculum syntrophicum</name>
    <dbReference type="NCBI Taxonomy" id="182264"/>
    <lineage>
        <taxon>Bacteria</taxon>
        <taxon>Bacillati</taxon>
        <taxon>Bacillota</taxon>
        <taxon>Clostridia</taxon>
        <taxon>Eubacteriales</taxon>
        <taxon>Desulfallaceae</taxon>
        <taxon>Sporotomaculum</taxon>
    </lineage>
</organism>
<feature type="transmembrane region" description="Helical" evidence="1">
    <location>
        <begin position="20"/>
        <end position="38"/>
    </location>
</feature>
<gene>
    <name evidence="2" type="ORF">SPSYN_01160</name>
</gene>
<evidence type="ECO:0000256" key="1">
    <source>
        <dbReference type="SAM" id="Phobius"/>
    </source>
</evidence>
<dbReference type="Proteomes" id="UP000798488">
    <property type="component" value="Unassembled WGS sequence"/>
</dbReference>
<sequence>MSLYPEPELCKDRNNNYNLPLFTSGGFIYIITVLTLMVQMERKGGF</sequence>
<keyword evidence="1" id="KW-1133">Transmembrane helix</keyword>
<name>A0A9D2WPL3_9FIRM</name>
<dbReference type="EMBL" id="LSRS01000003">
    <property type="protein sequence ID" value="KAF1085024.1"/>
    <property type="molecule type" value="Genomic_DNA"/>
</dbReference>
<accession>A0A9D2WPL3</accession>
<comment type="caution">
    <text evidence="2">The sequence shown here is derived from an EMBL/GenBank/DDBJ whole genome shotgun (WGS) entry which is preliminary data.</text>
</comment>
<dbReference type="AlphaFoldDB" id="A0A9D2WPL3"/>
<protein>
    <submittedName>
        <fullName evidence="2">Uncharacterized protein</fullName>
    </submittedName>
</protein>
<keyword evidence="1" id="KW-0812">Transmembrane</keyword>
<reference evidence="2" key="1">
    <citation type="submission" date="2016-02" db="EMBL/GenBank/DDBJ databases">
        <title>Draft Genome Sequence of Sporotomaculum syntrophicum Strain FB, a Syntrophic Benzoate Degrader.</title>
        <authorList>
            <person name="Nobu M.K."/>
            <person name="Narihiro T."/>
            <person name="Qiu Y.-L."/>
            <person name="Ohashi A."/>
            <person name="Liu W.-T."/>
            <person name="Yuji S."/>
        </authorList>
    </citation>
    <scope>NUCLEOTIDE SEQUENCE</scope>
    <source>
        <strain evidence="2">FB</strain>
    </source>
</reference>
<keyword evidence="1" id="KW-0472">Membrane</keyword>
<evidence type="ECO:0000313" key="3">
    <source>
        <dbReference type="Proteomes" id="UP000798488"/>
    </source>
</evidence>
<keyword evidence="3" id="KW-1185">Reference proteome</keyword>